<accession>A0A5B8IES7</accession>
<proteinExistence type="predicted"/>
<sequence length="209" mass="23751">MSFNRLNYDTCAYRQNLYQSVGPGEYRLTEPPNLEEICFAESPQIRLQKQGVSIDPTKPLIDVDSELMNITRNASNCPSKKYIPDGSQCGKTNKSDSEKLHHGKECYFTVEDTRLSNPPCTLRGTGWNRWEWMCFDPQERVLIPFDYNINNRLVVKDNHRPCIPKPLDVNQSLPPDTGDITCDKITEVCGVPTGAPAVHWQTSSNTKWA</sequence>
<reference evidence="1" key="1">
    <citation type="submission" date="2018-11" db="EMBL/GenBank/DDBJ databases">
        <title>A distinct lineage of giant viruses engineers rhodopsin photosystems in predatory marine eukaryotes.</title>
        <authorList>
            <person name="Needham D.M."/>
            <person name="Yoshizawa S."/>
            <person name="Hosaka T."/>
            <person name="Poirier C."/>
            <person name="Choi C.-J."/>
            <person name="Hehenberger E."/>
            <person name="Irwin N.A.T."/>
            <person name="Wilken S."/>
            <person name="Yung C.-M."/>
            <person name="Bachy C."/>
            <person name="Kurihara R."/>
            <person name="Nakajima Y."/>
            <person name="Kojima K."/>
            <person name="Kimura-Someya T."/>
            <person name="Leonard G."/>
            <person name="Malmstrom R.R."/>
            <person name="Mende D."/>
            <person name="Olson D.K."/>
            <person name="Sudo Y."/>
            <person name="Sudek S."/>
            <person name="Richards T.A."/>
            <person name="DeLong E.F."/>
            <person name="Keeling P.J."/>
            <person name="Santoro A.E."/>
            <person name="Shirouzu M."/>
            <person name="Iwasaki W."/>
            <person name="Worden A.Z."/>
        </authorList>
    </citation>
    <scope>NUCLEOTIDE SEQUENCE</scope>
</reference>
<dbReference type="EMBL" id="MK250085">
    <property type="protein sequence ID" value="QDY51778.1"/>
    <property type="molecule type" value="Genomic_DNA"/>
</dbReference>
<gene>
    <name evidence="1" type="ORF">1_163</name>
</gene>
<protein>
    <submittedName>
        <fullName evidence="1">Uncharacterized protein</fullName>
    </submittedName>
</protein>
<organism evidence="1">
    <name type="scientific">Mimiviridae sp. ChoanoV1</name>
    <dbReference type="NCBI Taxonomy" id="2596887"/>
    <lineage>
        <taxon>Viruses</taxon>
        <taxon>Varidnaviria</taxon>
        <taxon>Bamfordvirae</taxon>
        <taxon>Nucleocytoviricota</taxon>
        <taxon>Megaviricetes</taxon>
        <taxon>Imitervirales</taxon>
        <taxon>Schizomimiviridae</taxon>
    </lineage>
</organism>
<evidence type="ECO:0000313" key="1">
    <source>
        <dbReference type="EMBL" id="QDY51778.1"/>
    </source>
</evidence>
<name>A0A5B8IES7_9VIRU</name>